<name>A0A4V2VU41_9SPHI</name>
<dbReference type="OrthoDB" id="951410at2"/>
<organism evidence="3 4">
    <name type="scientific">Sphingobacterium alimentarium</name>
    <dbReference type="NCBI Taxonomy" id="797292"/>
    <lineage>
        <taxon>Bacteria</taxon>
        <taxon>Pseudomonadati</taxon>
        <taxon>Bacteroidota</taxon>
        <taxon>Sphingobacteriia</taxon>
        <taxon>Sphingobacteriales</taxon>
        <taxon>Sphingobacteriaceae</taxon>
        <taxon>Sphingobacterium</taxon>
    </lineage>
</organism>
<dbReference type="Proteomes" id="UP000295197">
    <property type="component" value="Unassembled WGS sequence"/>
</dbReference>
<dbReference type="InterPro" id="IPR036761">
    <property type="entry name" value="TTHA0802/YceI-like_sf"/>
</dbReference>
<evidence type="ECO:0000313" key="4">
    <source>
        <dbReference type="Proteomes" id="UP000295197"/>
    </source>
</evidence>
<keyword evidence="1" id="KW-0732">Signal</keyword>
<feature type="domain" description="Lipid/polyisoprenoid-binding YceI-like" evidence="2">
    <location>
        <begin position="43"/>
        <end position="208"/>
    </location>
</feature>
<dbReference type="InterPro" id="IPR007372">
    <property type="entry name" value="Lipid/polyisoprenoid-bd_YceI"/>
</dbReference>
<sequence length="209" mass="22214">MNKFVLFGAVASLVLASCAGNPEGKKAETSDSVEVAKKVTGTSYTVDTAQSTLYWKGTKVSGFHEGTVDIKSGAIFVDNGALVGGNFVLDMNTINSTDLEGEYKGKLDGHLKADDFFAVASHPEASFEISEVKAGATAADVVISGNLTIKGITKNITFDAKVDEISDTVVKSSADFNILREDWGVNYEGKKDDLISKEINFKVTIVATK</sequence>
<dbReference type="RefSeq" id="WP_132778035.1">
    <property type="nucleotide sequence ID" value="NZ_SMBZ01000027.1"/>
</dbReference>
<accession>A0A4V2VU41</accession>
<dbReference type="PANTHER" id="PTHR34406:SF1">
    <property type="entry name" value="PROTEIN YCEI"/>
    <property type="match status" value="1"/>
</dbReference>
<proteinExistence type="predicted"/>
<evidence type="ECO:0000313" key="3">
    <source>
        <dbReference type="EMBL" id="TCV11550.1"/>
    </source>
</evidence>
<evidence type="ECO:0000259" key="2">
    <source>
        <dbReference type="SMART" id="SM00867"/>
    </source>
</evidence>
<feature type="chain" id="PRO_5020508368" evidence="1">
    <location>
        <begin position="20"/>
        <end position="209"/>
    </location>
</feature>
<dbReference type="PROSITE" id="PS51257">
    <property type="entry name" value="PROKAR_LIPOPROTEIN"/>
    <property type="match status" value="1"/>
</dbReference>
<comment type="caution">
    <text evidence="3">The sequence shown here is derived from an EMBL/GenBank/DDBJ whole genome shotgun (WGS) entry which is preliminary data.</text>
</comment>
<feature type="signal peptide" evidence="1">
    <location>
        <begin position="1"/>
        <end position="19"/>
    </location>
</feature>
<evidence type="ECO:0000256" key="1">
    <source>
        <dbReference type="SAM" id="SignalP"/>
    </source>
</evidence>
<dbReference type="EMBL" id="SMBZ01000027">
    <property type="protein sequence ID" value="TCV11550.1"/>
    <property type="molecule type" value="Genomic_DNA"/>
</dbReference>
<dbReference type="SUPFAM" id="SSF101874">
    <property type="entry name" value="YceI-like"/>
    <property type="match status" value="1"/>
</dbReference>
<gene>
    <name evidence="3" type="ORF">EDC17_10275</name>
</gene>
<protein>
    <submittedName>
        <fullName evidence="3">Polyisoprenoid-binding protein YceI</fullName>
    </submittedName>
</protein>
<dbReference type="Pfam" id="PF04264">
    <property type="entry name" value="YceI"/>
    <property type="match status" value="1"/>
</dbReference>
<dbReference type="PANTHER" id="PTHR34406">
    <property type="entry name" value="PROTEIN YCEI"/>
    <property type="match status" value="1"/>
</dbReference>
<keyword evidence="4" id="KW-1185">Reference proteome</keyword>
<dbReference type="Gene3D" id="2.40.128.110">
    <property type="entry name" value="Lipid/polyisoprenoid-binding, YceI-like"/>
    <property type="match status" value="1"/>
</dbReference>
<reference evidence="3 4" key="1">
    <citation type="submission" date="2019-03" db="EMBL/GenBank/DDBJ databases">
        <title>Genomic Encyclopedia of Type Strains, Phase IV (KMG-IV): sequencing the most valuable type-strain genomes for metagenomic binning, comparative biology and taxonomic classification.</title>
        <authorList>
            <person name="Goeker M."/>
        </authorList>
    </citation>
    <scope>NUCLEOTIDE SEQUENCE [LARGE SCALE GENOMIC DNA]</scope>
    <source>
        <strain evidence="3 4">DSM 22362</strain>
    </source>
</reference>
<dbReference type="AlphaFoldDB" id="A0A4V2VU41"/>
<dbReference type="SMART" id="SM00867">
    <property type="entry name" value="YceI"/>
    <property type="match status" value="1"/>
</dbReference>